<feature type="transmembrane region" description="Helical" evidence="8">
    <location>
        <begin position="119"/>
        <end position="140"/>
    </location>
</feature>
<dbReference type="Proteomes" id="UP000647980">
    <property type="component" value="Unassembled WGS sequence"/>
</dbReference>
<evidence type="ECO:0000256" key="3">
    <source>
        <dbReference type="ARBA" id="ARBA00022519"/>
    </source>
</evidence>
<comment type="subcellular location">
    <subcellularLocation>
        <location evidence="1">Cell membrane</location>
        <topology evidence="1">Multi-pass membrane protein</topology>
    </subcellularLocation>
</comment>
<dbReference type="InterPro" id="IPR050539">
    <property type="entry name" value="ThrE_Dicarb/AminoAcid_Exp"/>
</dbReference>
<gene>
    <name evidence="10" type="ORF">IR135_07665</name>
</gene>
<name>A0ABR9XZI2_9STAP</name>
<evidence type="ECO:0000256" key="7">
    <source>
        <dbReference type="ARBA" id="ARBA00034125"/>
    </source>
</evidence>
<dbReference type="InterPro" id="IPR024528">
    <property type="entry name" value="ThrE_2"/>
</dbReference>
<dbReference type="PANTHER" id="PTHR34390:SF1">
    <property type="entry name" value="SUCCINATE TRANSPORTER SUBUNIT YJJB-RELATED"/>
    <property type="match status" value="1"/>
</dbReference>
<evidence type="ECO:0000256" key="6">
    <source>
        <dbReference type="ARBA" id="ARBA00023136"/>
    </source>
</evidence>
<evidence type="ECO:0000256" key="1">
    <source>
        <dbReference type="ARBA" id="ARBA00004651"/>
    </source>
</evidence>
<evidence type="ECO:0000313" key="11">
    <source>
        <dbReference type="Proteomes" id="UP000647980"/>
    </source>
</evidence>
<keyword evidence="5 8" id="KW-1133">Transmembrane helix</keyword>
<protein>
    <submittedName>
        <fullName evidence="10">Threonine/serine exporter family protein</fullName>
    </submittedName>
</protein>
<evidence type="ECO:0000259" key="9">
    <source>
        <dbReference type="Pfam" id="PF12821"/>
    </source>
</evidence>
<dbReference type="PANTHER" id="PTHR34390">
    <property type="entry name" value="UPF0442 PROTEIN YJJB-RELATED"/>
    <property type="match status" value="1"/>
</dbReference>
<sequence>MEWILNLVFSFAASYFFAVVFDAPKKLFLPAGIVGASGWMMGQTIGNIFDLPLVMVIFIGSFTLGIMSHIMARVYKEPSTIFLTPGIIPFVPGGLAYDATSSIILSEYSSAVNIIMEVIISAGSIAVGILFAEQFALLFIKNRRLFFMKKNN</sequence>
<evidence type="ECO:0000256" key="8">
    <source>
        <dbReference type="SAM" id="Phobius"/>
    </source>
</evidence>
<evidence type="ECO:0000256" key="5">
    <source>
        <dbReference type="ARBA" id="ARBA00022989"/>
    </source>
</evidence>
<feature type="transmembrane region" description="Helical" evidence="8">
    <location>
        <begin position="79"/>
        <end position="99"/>
    </location>
</feature>
<evidence type="ECO:0000313" key="10">
    <source>
        <dbReference type="EMBL" id="MBF0754146.1"/>
    </source>
</evidence>
<dbReference type="Pfam" id="PF12821">
    <property type="entry name" value="ThrE_2"/>
    <property type="match status" value="1"/>
</dbReference>
<comment type="similarity">
    <text evidence="7">Belongs to the ThrE exporter (TC 2.A.79) family.</text>
</comment>
<organism evidence="10 11">
    <name type="scientific">Jeotgalicoccus nanhaiensis</name>
    <dbReference type="NCBI Taxonomy" id="568603"/>
    <lineage>
        <taxon>Bacteria</taxon>
        <taxon>Bacillati</taxon>
        <taxon>Bacillota</taxon>
        <taxon>Bacilli</taxon>
        <taxon>Bacillales</taxon>
        <taxon>Staphylococcaceae</taxon>
        <taxon>Jeotgalicoccus</taxon>
    </lineage>
</organism>
<reference evidence="10 11" key="1">
    <citation type="submission" date="2020-10" db="EMBL/GenBank/DDBJ databases">
        <title>Mouse Oral microbiota.</title>
        <authorList>
            <person name="Joseph S."/>
            <person name="Aduse-Opoku J."/>
        </authorList>
    </citation>
    <scope>NUCLEOTIDE SEQUENCE [LARGE SCALE GENOMIC DNA]</scope>
    <source>
        <strain evidence="10 11">19428wE5_W307</strain>
    </source>
</reference>
<dbReference type="EMBL" id="JADGLW010000004">
    <property type="protein sequence ID" value="MBF0754146.1"/>
    <property type="molecule type" value="Genomic_DNA"/>
</dbReference>
<keyword evidence="2" id="KW-1003">Cell membrane</keyword>
<feature type="domain" description="Threonine/Serine exporter ThrE" evidence="9">
    <location>
        <begin position="7"/>
        <end position="133"/>
    </location>
</feature>
<evidence type="ECO:0000256" key="4">
    <source>
        <dbReference type="ARBA" id="ARBA00022692"/>
    </source>
</evidence>
<feature type="transmembrane region" description="Helical" evidence="8">
    <location>
        <begin position="46"/>
        <end position="67"/>
    </location>
</feature>
<evidence type="ECO:0000256" key="2">
    <source>
        <dbReference type="ARBA" id="ARBA00022475"/>
    </source>
</evidence>
<accession>A0ABR9XZI2</accession>
<keyword evidence="11" id="KW-1185">Reference proteome</keyword>
<comment type="caution">
    <text evidence="10">The sequence shown here is derived from an EMBL/GenBank/DDBJ whole genome shotgun (WGS) entry which is preliminary data.</text>
</comment>
<keyword evidence="6 8" id="KW-0472">Membrane</keyword>
<keyword evidence="3" id="KW-0997">Cell inner membrane</keyword>
<proteinExistence type="inferred from homology"/>
<keyword evidence="4 8" id="KW-0812">Transmembrane</keyword>
<dbReference type="RefSeq" id="WP_135098263.1">
    <property type="nucleotide sequence ID" value="NZ_JADGLW010000004.1"/>
</dbReference>